<gene>
    <name evidence="2" type="ORF">ACHIPZ_24840</name>
</gene>
<reference evidence="2 3" key="1">
    <citation type="submission" date="2024-10" db="EMBL/GenBank/DDBJ databases">
        <authorList>
            <person name="Riesco R."/>
        </authorList>
    </citation>
    <scope>NUCLEOTIDE SEQUENCE [LARGE SCALE GENOMIC DNA]</scope>
    <source>
        <strain evidence="2 3">NCIMB 15449</strain>
    </source>
</reference>
<feature type="signal peptide" evidence="1">
    <location>
        <begin position="1"/>
        <end position="20"/>
    </location>
</feature>
<comment type="caution">
    <text evidence="2">The sequence shown here is derived from an EMBL/GenBank/DDBJ whole genome shotgun (WGS) entry which is preliminary data.</text>
</comment>
<feature type="chain" id="PRO_5046205728" evidence="1">
    <location>
        <begin position="21"/>
        <end position="69"/>
    </location>
</feature>
<name>A0ABW7JU94_9NOCA</name>
<dbReference type="RefSeq" id="WP_395117855.1">
    <property type="nucleotide sequence ID" value="NZ_JBIMSO010000108.1"/>
</dbReference>
<dbReference type="EMBL" id="JBIMSO010000108">
    <property type="protein sequence ID" value="MFH5211404.1"/>
    <property type="molecule type" value="Genomic_DNA"/>
</dbReference>
<keyword evidence="1" id="KW-0732">Signal</keyword>
<protein>
    <submittedName>
        <fullName evidence="2">Uncharacterized protein</fullName>
    </submittedName>
</protein>
<evidence type="ECO:0000313" key="2">
    <source>
        <dbReference type="EMBL" id="MFH5211404.1"/>
    </source>
</evidence>
<dbReference type="Proteomes" id="UP001609175">
    <property type="component" value="Unassembled WGS sequence"/>
</dbReference>
<sequence length="69" mass="7000">MKLRLATVVLAITLFGGACGTEVEAGSPTTATQDGLIVADSPECAAVGQKVLRYLTTGDNDGDPHLDGP</sequence>
<evidence type="ECO:0000256" key="1">
    <source>
        <dbReference type="SAM" id="SignalP"/>
    </source>
</evidence>
<accession>A0ABW7JU94</accession>
<dbReference type="PROSITE" id="PS51257">
    <property type="entry name" value="PROKAR_LIPOPROTEIN"/>
    <property type="match status" value="1"/>
</dbReference>
<organism evidence="2 3">
    <name type="scientific">Antrihabitans spumae</name>
    <dbReference type="NCBI Taxonomy" id="3373370"/>
    <lineage>
        <taxon>Bacteria</taxon>
        <taxon>Bacillati</taxon>
        <taxon>Actinomycetota</taxon>
        <taxon>Actinomycetes</taxon>
        <taxon>Mycobacteriales</taxon>
        <taxon>Nocardiaceae</taxon>
        <taxon>Antrihabitans</taxon>
    </lineage>
</organism>
<proteinExistence type="predicted"/>
<evidence type="ECO:0000313" key="3">
    <source>
        <dbReference type="Proteomes" id="UP001609175"/>
    </source>
</evidence>